<dbReference type="PANTHER" id="PTHR48083">
    <property type="entry name" value="MEDIUM-CHAIN SPECIFIC ACYL-COA DEHYDROGENASE, MITOCHONDRIAL-RELATED"/>
    <property type="match status" value="1"/>
</dbReference>
<comment type="cofactor">
    <cofactor evidence="1">
        <name>FAD</name>
        <dbReference type="ChEBI" id="CHEBI:57692"/>
    </cofactor>
</comment>
<evidence type="ECO:0000259" key="10">
    <source>
        <dbReference type="Pfam" id="PF00441"/>
    </source>
</evidence>
<feature type="domain" description="Acyl-CoA oxidase/dehydrogenase middle" evidence="11">
    <location>
        <begin position="134"/>
        <end position="232"/>
    </location>
</feature>
<sequence>MDFNPSPRIDELIERVSEFADEHLYPVEMEAMRALDKEVGPGVAYPKILIELRERAKAEGLWNLFMPDEEYGAGLTNWEYGMVCEVMGRSLVCPVVFNCSAPDTGNMEILAEHGTDEQKRRWLDPLLNDHVRSCFSMTEPDTAGSDPTNLHSLAELAGDEWVINGHKWFTSGAVGANLAITMVVTEPDAAPHKRASMILVPTDAPGFNLVRNVSVMGHAGGPGHGEILYEDCRVPASNLLGERGAGFKIAQDRLGPGRIHHCMRAIGAAERAHEMMCKRAIERDLFGGPLAEKQFIQDFIAKSRMEIDQARLLVLNAAWKMDTVGKRAARQEISMIKVVAANVCMDVLDWLRMLKLGFKPQPMHRSEAIQLLIADPPCTPWSPAGNRKGLDDERDMLLETVDVIEPLQPLHWLIGNVPGLDDRINWLKVVQPVIGGMAKRGGYCVDYARLDAADYGVPQHRRRPFWFGHPIGSPCIRWPEPTHGDWSTMRLDSRKPWVACGEALRERLGDDSSMWGRHVRLRKPGSPKAGTKHRASSPSRPPSMLDEPSHVISAGAPGNGAAVLQTHPRHMPSRVDRPANTVTAMKGGGAKQCVDL</sequence>
<evidence type="ECO:0000256" key="1">
    <source>
        <dbReference type="ARBA" id="ARBA00001974"/>
    </source>
</evidence>
<dbReference type="EMBL" id="LAZR01027710">
    <property type="protein sequence ID" value="KKL64876.1"/>
    <property type="molecule type" value="Genomic_DNA"/>
</dbReference>
<dbReference type="GO" id="GO:0003995">
    <property type="term" value="F:acyl-CoA dehydrogenase activity"/>
    <property type="evidence" value="ECO:0007669"/>
    <property type="project" value="TreeGrafter"/>
</dbReference>
<dbReference type="InterPro" id="IPR036250">
    <property type="entry name" value="AcylCo_DH-like_C"/>
</dbReference>
<keyword evidence="8" id="KW-0560">Oxidoreductase</keyword>
<comment type="caution">
    <text evidence="13">The sequence shown here is derived from an EMBL/GenBank/DDBJ whole genome shotgun (WGS) entry which is preliminary data.</text>
</comment>
<dbReference type="SUPFAM" id="SSF47203">
    <property type="entry name" value="Acyl-CoA dehydrogenase C-terminal domain-like"/>
    <property type="match status" value="1"/>
</dbReference>
<keyword evidence="6" id="KW-0808">Transferase</keyword>
<organism evidence="13">
    <name type="scientific">marine sediment metagenome</name>
    <dbReference type="NCBI Taxonomy" id="412755"/>
    <lineage>
        <taxon>unclassified sequences</taxon>
        <taxon>metagenomes</taxon>
        <taxon>ecological metagenomes</taxon>
    </lineage>
</organism>
<dbReference type="Pfam" id="PF00441">
    <property type="entry name" value="Acyl-CoA_dh_1"/>
    <property type="match status" value="1"/>
</dbReference>
<dbReference type="InterPro" id="IPR009075">
    <property type="entry name" value="AcylCo_DH/oxidase_C"/>
</dbReference>
<dbReference type="GO" id="GO:0033539">
    <property type="term" value="P:fatty acid beta-oxidation using acyl-CoA dehydrogenase"/>
    <property type="evidence" value="ECO:0007669"/>
    <property type="project" value="TreeGrafter"/>
</dbReference>
<dbReference type="InterPro" id="IPR013786">
    <property type="entry name" value="AcylCoA_DH/ox_N"/>
</dbReference>
<dbReference type="Pfam" id="PF02770">
    <property type="entry name" value="Acyl-CoA_dh_M"/>
    <property type="match status" value="1"/>
</dbReference>
<accession>A0A0F9EF73</accession>
<dbReference type="InterPro" id="IPR001525">
    <property type="entry name" value="C5_MeTfrase"/>
</dbReference>
<evidence type="ECO:0000259" key="11">
    <source>
        <dbReference type="Pfam" id="PF02770"/>
    </source>
</evidence>
<evidence type="ECO:0000256" key="8">
    <source>
        <dbReference type="ARBA" id="ARBA00023002"/>
    </source>
</evidence>
<dbReference type="AlphaFoldDB" id="A0A0F9EF73"/>
<dbReference type="InterPro" id="IPR037069">
    <property type="entry name" value="AcylCoA_DH/ox_N_sf"/>
</dbReference>
<feature type="domain" description="Acyl-CoA dehydrogenase/oxidase N-terminal" evidence="12">
    <location>
        <begin position="10"/>
        <end position="128"/>
    </location>
</feature>
<dbReference type="InterPro" id="IPR050741">
    <property type="entry name" value="Acyl-CoA_dehydrogenase"/>
</dbReference>
<dbReference type="InterPro" id="IPR009100">
    <property type="entry name" value="AcylCoA_DH/oxidase_NM_dom_sf"/>
</dbReference>
<dbReference type="Gene3D" id="1.20.140.10">
    <property type="entry name" value="Butyryl-CoA Dehydrogenase, subunit A, domain 3"/>
    <property type="match status" value="1"/>
</dbReference>
<dbReference type="Gene3D" id="2.40.110.10">
    <property type="entry name" value="Butyryl-CoA Dehydrogenase, subunit A, domain 2"/>
    <property type="match status" value="1"/>
</dbReference>
<evidence type="ECO:0000256" key="2">
    <source>
        <dbReference type="ARBA" id="ARBA00009347"/>
    </source>
</evidence>
<keyword evidence="5" id="KW-0285">Flavoprotein</keyword>
<evidence type="ECO:0000313" key="13">
    <source>
        <dbReference type="EMBL" id="KKL64876.1"/>
    </source>
</evidence>
<proteinExistence type="inferred from homology"/>
<evidence type="ECO:0000256" key="6">
    <source>
        <dbReference type="ARBA" id="ARBA00022679"/>
    </source>
</evidence>
<name>A0A0F9EF73_9ZZZZ</name>
<comment type="subunit">
    <text evidence="3">Homodimer.</text>
</comment>
<dbReference type="SUPFAM" id="SSF53335">
    <property type="entry name" value="S-adenosyl-L-methionine-dependent methyltransferases"/>
    <property type="match status" value="1"/>
</dbReference>
<evidence type="ECO:0000256" key="5">
    <source>
        <dbReference type="ARBA" id="ARBA00022630"/>
    </source>
</evidence>
<evidence type="ECO:0000256" key="9">
    <source>
        <dbReference type="SAM" id="MobiDB-lite"/>
    </source>
</evidence>
<dbReference type="InterPro" id="IPR046373">
    <property type="entry name" value="Acyl-CoA_Oxase/DH_mid-dom_sf"/>
</dbReference>
<dbReference type="FunFam" id="2.40.110.10:FF:000002">
    <property type="entry name" value="Acyl-CoA dehydrogenase fadE12"/>
    <property type="match status" value="1"/>
</dbReference>
<dbReference type="GO" id="GO:0008168">
    <property type="term" value="F:methyltransferase activity"/>
    <property type="evidence" value="ECO:0007669"/>
    <property type="project" value="UniProtKB-KW"/>
</dbReference>
<evidence type="ECO:0000256" key="4">
    <source>
        <dbReference type="ARBA" id="ARBA00022603"/>
    </source>
</evidence>
<evidence type="ECO:0008006" key="14">
    <source>
        <dbReference type="Google" id="ProtNLM"/>
    </source>
</evidence>
<dbReference type="Gene3D" id="3.40.50.150">
    <property type="entry name" value="Vaccinia Virus protein VP39"/>
    <property type="match status" value="1"/>
</dbReference>
<keyword evidence="7" id="KW-0274">FAD</keyword>
<dbReference type="GO" id="GO:0050660">
    <property type="term" value="F:flavin adenine dinucleotide binding"/>
    <property type="evidence" value="ECO:0007669"/>
    <property type="project" value="InterPro"/>
</dbReference>
<dbReference type="GO" id="GO:0005737">
    <property type="term" value="C:cytoplasm"/>
    <property type="evidence" value="ECO:0007669"/>
    <property type="project" value="TreeGrafter"/>
</dbReference>
<evidence type="ECO:0000256" key="3">
    <source>
        <dbReference type="ARBA" id="ARBA00011738"/>
    </source>
</evidence>
<dbReference type="PANTHER" id="PTHR48083:SF13">
    <property type="entry name" value="ACYL-COA DEHYDROGENASE FAMILY MEMBER 11"/>
    <property type="match status" value="1"/>
</dbReference>
<feature type="domain" description="Acyl-CoA dehydrogenase/oxidase C-terminal" evidence="10">
    <location>
        <begin position="244"/>
        <end position="349"/>
    </location>
</feature>
<comment type="similarity">
    <text evidence="2">Belongs to the acyl-CoA dehydrogenase family.</text>
</comment>
<dbReference type="InterPro" id="IPR006091">
    <property type="entry name" value="Acyl-CoA_Oxase/DH_mid-dom"/>
</dbReference>
<dbReference type="InterPro" id="IPR029063">
    <property type="entry name" value="SAM-dependent_MTases_sf"/>
</dbReference>
<keyword evidence="4" id="KW-0489">Methyltransferase</keyword>
<dbReference type="GO" id="GO:0032259">
    <property type="term" value="P:methylation"/>
    <property type="evidence" value="ECO:0007669"/>
    <property type="project" value="UniProtKB-KW"/>
</dbReference>
<feature type="non-terminal residue" evidence="13">
    <location>
        <position position="596"/>
    </location>
</feature>
<feature type="region of interest" description="Disordered" evidence="9">
    <location>
        <begin position="515"/>
        <end position="550"/>
    </location>
</feature>
<dbReference type="Pfam" id="PF00145">
    <property type="entry name" value="DNA_methylase"/>
    <property type="match status" value="1"/>
</dbReference>
<reference evidence="13" key="1">
    <citation type="journal article" date="2015" name="Nature">
        <title>Complex archaea that bridge the gap between prokaryotes and eukaryotes.</title>
        <authorList>
            <person name="Spang A."/>
            <person name="Saw J.H."/>
            <person name="Jorgensen S.L."/>
            <person name="Zaremba-Niedzwiedzka K."/>
            <person name="Martijn J."/>
            <person name="Lind A.E."/>
            <person name="van Eijk R."/>
            <person name="Schleper C."/>
            <person name="Guy L."/>
            <person name="Ettema T.J."/>
        </authorList>
    </citation>
    <scope>NUCLEOTIDE SEQUENCE</scope>
</reference>
<dbReference type="Pfam" id="PF02771">
    <property type="entry name" value="Acyl-CoA_dh_N"/>
    <property type="match status" value="1"/>
</dbReference>
<feature type="compositionally biased region" description="Basic residues" evidence="9">
    <location>
        <begin position="517"/>
        <end position="535"/>
    </location>
</feature>
<evidence type="ECO:0000256" key="7">
    <source>
        <dbReference type="ARBA" id="ARBA00022827"/>
    </source>
</evidence>
<gene>
    <name evidence="13" type="ORF">LCGC14_2160600</name>
</gene>
<evidence type="ECO:0000259" key="12">
    <source>
        <dbReference type="Pfam" id="PF02771"/>
    </source>
</evidence>
<dbReference type="Gene3D" id="1.10.540.10">
    <property type="entry name" value="Acyl-CoA dehydrogenase/oxidase, N-terminal domain"/>
    <property type="match status" value="1"/>
</dbReference>
<dbReference type="SUPFAM" id="SSF56645">
    <property type="entry name" value="Acyl-CoA dehydrogenase NM domain-like"/>
    <property type="match status" value="1"/>
</dbReference>
<protein>
    <recommendedName>
        <fullName evidence="14">Acyl-CoA dehydrogenase</fullName>
    </recommendedName>
</protein>